<dbReference type="GO" id="GO:0070461">
    <property type="term" value="C:SAGA-type complex"/>
    <property type="evidence" value="ECO:0007669"/>
    <property type="project" value="InterPro"/>
</dbReference>
<dbReference type="PROSITE" id="PS50082">
    <property type="entry name" value="WD_REPEATS_2"/>
    <property type="match status" value="5"/>
</dbReference>
<feature type="region of interest" description="Disordered" evidence="12">
    <location>
        <begin position="874"/>
        <end position="899"/>
    </location>
</feature>
<dbReference type="Gene3D" id="4.10.640.10">
    <property type="entry name" value="Ribosomal protein S18"/>
    <property type="match status" value="1"/>
</dbReference>
<feature type="repeat" description="WD" evidence="11">
    <location>
        <begin position="427"/>
        <end position="468"/>
    </location>
</feature>
<keyword evidence="5" id="KW-0689">Ribosomal protein</keyword>
<dbReference type="SMART" id="SM00320">
    <property type="entry name" value="WD40"/>
    <property type="match status" value="10"/>
</dbReference>
<evidence type="ECO:0000256" key="2">
    <source>
        <dbReference type="ARBA" id="ARBA00022574"/>
    </source>
</evidence>
<evidence type="ECO:0000256" key="4">
    <source>
        <dbReference type="ARBA" id="ARBA00022737"/>
    </source>
</evidence>
<feature type="transmembrane region" description="Helical" evidence="13">
    <location>
        <begin position="1020"/>
        <end position="1042"/>
    </location>
</feature>
<dbReference type="eggNOG" id="KOG4711">
    <property type="taxonomic scope" value="Eukaryota"/>
</dbReference>
<dbReference type="GO" id="GO:0016020">
    <property type="term" value="C:membrane"/>
    <property type="evidence" value="ECO:0007669"/>
    <property type="project" value="UniProtKB-SubCell"/>
</dbReference>
<feature type="compositionally biased region" description="Acidic residues" evidence="12">
    <location>
        <begin position="880"/>
        <end position="889"/>
    </location>
</feature>
<organism evidence="16">
    <name type="scientific">Talaromyces marneffei PM1</name>
    <dbReference type="NCBI Taxonomy" id="1077442"/>
    <lineage>
        <taxon>Eukaryota</taxon>
        <taxon>Fungi</taxon>
        <taxon>Dikarya</taxon>
        <taxon>Ascomycota</taxon>
        <taxon>Pezizomycotina</taxon>
        <taxon>Eurotiomycetes</taxon>
        <taxon>Eurotiomycetidae</taxon>
        <taxon>Eurotiales</taxon>
        <taxon>Trichocomaceae</taxon>
        <taxon>Talaromyces</taxon>
        <taxon>Talaromyces sect. Talaromyces</taxon>
    </lineage>
</organism>
<evidence type="ECO:0000256" key="11">
    <source>
        <dbReference type="PROSITE-ProRule" id="PRU00221"/>
    </source>
</evidence>
<evidence type="ECO:0000259" key="15">
    <source>
        <dbReference type="Pfam" id="PF13515"/>
    </source>
</evidence>
<dbReference type="PANTHER" id="PTHR47804:SF1">
    <property type="entry name" value="DUF2421 DOMAIN-CONTAINING PROTEIN"/>
    <property type="match status" value="1"/>
</dbReference>
<dbReference type="HOGENOM" id="CLU_001127_2_0_1"/>
<keyword evidence="3 13" id="KW-0812">Transmembrane</keyword>
<feature type="transmembrane region" description="Helical" evidence="13">
    <location>
        <begin position="1491"/>
        <end position="1510"/>
    </location>
</feature>
<evidence type="ECO:0000313" key="16">
    <source>
        <dbReference type="EMBL" id="KFX53460.1"/>
    </source>
</evidence>
<dbReference type="GO" id="GO:1990904">
    <property type="term" value="C:ribonucleoprotein complex"/>
    <property type="evidence" value="ECO:0007669"/>
    <property type="project" value="UniProtKB-KW"/>
</dbReference>
<dbReference type="Pfam" id="PF13515">
    <property type="entry name" value="FUSC_2"/>
    <property type="match status" value="1"/>
</dbReference>
<comment type="caution">
    <text evidence="16">The sequence shown here is derived from an EMBL/GenBank/DDBJ whole genome shotgun (WGS) entry which is preliminary data.</text>
</comment>
<dbReference type="Pfam" id="PF01084">
    <property type="entry name" value="Ribosomal_S18"/>
    <property type="match status" value="1"/>
</dbReference>
<dbReference type="InterPro" id="IPR001680">
    <property type="entry name" value="WD40_rpt"/>
</dbReference>
<feature type="transmembrane region" description="Helical" evidence="13">
    <location>
        <begin position="942"/>
        <end position="961"/>
    </location>
</feature>
<feature type="repeat" description="WD" evidence="11">
    <location>
        <begin position="775"/>
        <end position="807"/>
    </location>
</feature>
<evidence type="ECO:0000259" key="14">
    <source>
        <dbReference type="Pfam" id="PF12894"/>
    </source>
</evidence>
<evidence type="ECO:0000256" key="9">
    <source>
        <dbReference type="ARBA" id="ARBA00035264"/>
    </source>
</evidence>
<dbReference type="InterPro" id="IPR024977">
    <property type="entry name" value="Apc4-like_WD40_dom"/>
</dbReference>
<gene>
    <name evidence="16" type="ORF">GQ26_0012670</name>
</gene>
<dbReference type="EMBL" id="JPOX01000001">
    <property type="protein sequence ID" value="KFX53460.1"/>
    <property type="molecule type" value="Genomic_DNA"/>
</dbReference>
<evidence type="ECO:0000256" key="12">
    <source>
        <dbReference type="SAM" id="MobiDB-lite"/>
    </source>
</evidence>
<evidence type="ECO:0000256" key="7">
    <source>
        <dbReference type="ARBA" id="ARBA00023136"/>
    </source>
</evidence>
<evidence type="ECO:0000256" key="5">
    <source>
        <dbReference type="ARBA" id="ARBA00022980"/>
    </source>
</evidence>
<dbReference type="InterPro" id="IPR024738">
    <property type="entry name" value="Hfi1/Tada1"/>
</dbReference>
<reference evidence="16" key="1">
    <citation type="journal article" date="2014" name="PLoS Genet.">
        <title>Signature Gene Expression Reveals Novel Clues to the Molecular Mechanisms of Dimorphic Transition in Penicillium marneffei.</title>
        <authorList>
            <person name="Yang E."/>
            <person name="Wang G."/>
            <person name="Cai J."/>
            <person name="Woo P.C."/>
            <person name="Lau S.K."/>
            <person name="Yuen K.-Y."/>
            <person name="Chow W.-N."/>
            <person name="Lin X."/>
        </authorList>
    </citation>
    <scope>NUCLEOTIDE SEQUENCE [LARGE SCALE GENOMIC DNA]</scope>
    <source>
        <strain evidence="16">PM1</strain>
    </source>
</reference>
<evidence type="ECO:0000256" key="10">
    <source>
        <dbReference type="ARBA" id="ARBA00038366"/>
    </source>
</evidence>
<dbReference type="FunFam" id="4.10.640.10:FF:000013">
    <property type="entry name" value="37S ribosomal protein S18"/>
    <property type="match status" value="1"/>
</dbReference>
<dbReference type="Pfam" id="PF12894">
    <property type="entry name" value="ANAPC4_WD40"/>
    <property type="match status" value="1"/>
</dbReference>
<feature type="repeat" description="WD" evidence="11">
    <location>
        <begin position="732"/>
        <end position="765"/>
    </location>
</feature>
<dbReference type="SUPFAM" id="SSF50960">
    <property type="entry name" value="TolB, C-terminal domain"/>
    <property type="match status" value="1"/>
</dbReference>
<feature type="domain" description="Integral membrane bound transporter" evidence="15">
    <location>
        <begin position="1514"/>
        <end position="1650"/>
    </location>
</feature>
<dbReference type="PROSITE" id="PS50294">
    <property type="entry name" value="WD_REPEATS_REGION"/>
    <property type="match status" value="4"/>
</dbReference>
<dbReference type="PANTHER" id="PTHR47804">
    <property type="entry name" value="60S RIBOSOMAL PROTEIN L19"/>
    <property type="match status" value="1"/>
</dbReference>
<evidence type="ECO:0000256" key="1">
    <source>
        <dbReference type="ARBA" id="ARBA00004141"/>
    </source>
</evidence>
<keyword evidence="4" id="KW-0677">Repeat</keyword>
<dbReference type="SUPFAM" id="SSF50978">
    <property type="entry name" value="WD40 repeat-like"/>
    <property type="match status" value="2"/>
</dbReference>
<dbReference type="GO" id="GO:0003735">
    <property type="term" value="F:structural constituent of ribosome"/>
    <property type="evidence" value="ECO:0007669"/>
    <property type="project" value="InterPro"/>
</dbReference>
<dbReference type="InterPro" id="IPR036322">
    <property type="entry name" value="WD40_repeat_dom_sf"/>
</dbReference>
<dbReference type="Pfam" id="PF12767">
    <property type="entry name" value="SAGA-Tad1"/>
    <property type="match status" value="1"/>
</dbReference>
<sequence length="2269" mass="250507">MSLNLFSRTGNSLLHQSLNLLAPASCRWASTTPSIAKHSNTRSSSIQRTSFPAPTRSTGSISARTKALKKKGTTHRNRIIEDMKNQNEGRILERFQTREWAAGDIYSPHDLSPSEMKKWSKRWSPSNDAFDALNINPLEHYKNFSIMSEYMTPMGRIKHRSATGLRPVNQRKIAKAIRRAIGVGLMPSVHQHPEIIAMELRGKEQTWAPSPSTERGLPTQLSSDPKGEKLTYASNKSIFIRSIDDPAIARQYTEHTAQTTVARFSPSGFYVASGDVTGTVKVWDCVGEGLTKGSYPIINGRINDIAWDGDSQRIVAVGDGRQRYGHFFTWDSGNTVGEIYGHTRAINSVSIRQQRPLRAAAAGDDTSLVFYHGAPFKFNTAIRGKHNKFIYGTAFSPDGSQLVSVGADSRIWLYDGKTGEPKASIGDDEHKGSIFGVSWSKDSRKFATASADRTVKLWDVEAGKVTQTWSLNDEGVVSYLNQQVGVVIPPGRTDGLVISLSLSGNLNYLVEGSPQPRQVLKSHQKNITALTRFSPADGPDTLWTGSSDGRVCSWDVAKGVADTIDGENHTNYIAGLTSSQEGKGRIYSVGWDDTLRSVDVAANTYTGISTKLSAQPKGVATAGKLVLVASSEQIDIYQDSKKTGTFKAPADITAIAAHENIVAFSGTDFNTRIGTVTSPAISISPQVQIKKLRSPISALAFSPDGTLLAVGDSSGKIFVFKTEDGSLVTDRWSSHTSRITSLAWNSKGTYLVSGALDTHIYIWSLARPGDWIEAKNVHKEGVTGVAWIADETKIASAGTDAAIKIWKFWYLAFVGQRDGGCPAYSARSNTMSASTPNHTTSDSRARRSKFRQATFILPRTGQRLKGLVNLVKSGRRDGADTQDGDEEEQQPLLDGWSSSSSLNTPHRMADMGNTAHNGILGFWDKVHAFAVSEHGKGVFKFGLAYLLGSLATFIPFISSFLGHQDGKHVVATVTVYFHPARSRGSMIKALICAILAFLYTTFVSVTSMCVSMFFENLDLLVVGHIIVLIIFVGGGFAFIGWTKQRLNDPLVNVACSLASLSTTTILTKEGAVQNGNFSFAKIEQTLKMLIMGVCVAMAVSFLFFPISARKKLRANVTTMTSTLAIMLGYVTESFITGSDDEMHTSPFTNASAQNKRSYVLLDKLVKEAKLEHYATGTEREYRLEKRLVRCVQDINQNMGGLQSAANLQFQLLKQTQQGTGIFLPNSSILTRKNSSTSYPGIWSVFEGPATLTPSREPEEADLTSEPQTMDVSVPNLDYERGISTTTPSPQRMFEVFIEHLGPSMQSFAFTLKEILEEIPFGPGPDHKVSFNTKFHSSLDRALKLYRDAREAALASVYRERDFARIQSPEVEADLEEVSASCGHFSFTLMEFGEQLKGLLQILDELKLECDERPQGLTWNWLKFWRVFTSSGPESSNSEYSNLALASSSRPPLRKGHSSLESGYTDDIRLRNKLTYRVWKSFSFLRRDETKYAVKVGVGAAVYALPSFISATRPVFTAWRGEWGLVSYMLVCSMTIGASNTTGYARFLGTCLGACCSIASWYVSAGNVFALAFLGWLMATWTAYIILVKGQGPMGRFIMLTYNLSVLYAYSLSANDNDHDDDEGGAHPIITEIALHRVVAVLSGCVWGIIVTRIIWPISARSKLKDGLSLLWLQMSLIWKRDPLSTMVNGKPVIPYLTAREKLQIERFIQNLESLQVSGKSEFELRGPFPEVAYRNIINRTRSMLNAFYSMNMEILKNLTASEGEISLLRYTTQERVQLSSRISHLLSVLASSMKLEYPLNDALPNIQHARDRLLARIYHYRRETESSLHTTDSDYALLYAYAVFVAWPYYSASTAVSTSKAVASAAATSQKSTKALISVPRLDLEPVYTELKAAIGDNWAEYKQSTTLFLLGHLNQDEFSSRLDHIICADPRTEHLHNNFICALIGNLSRDLPDHGVASWVSANDKPTVVSKPVSSDLAEQRLKTEVMQLPPRDRKRIKAIPEPDPHELAPNELELYYQAKQITLPTQVPASAGGLNKTNWELEIRKRYAQPLAAETGEFPDAESIYARMVPICYEESVASGAGFPCAEFMAIATETFVKQVLSSVFSRTRHNGPSGTINGMMSRKYRRQLEREELAFTRGEITKDLATGLLPVEAKEASIRQPLGVRDLRLALNLGGALLGQMPLVVDEIMGAYDEDELELERHGYIEELREKAEVDTKTATISTAATTETNGVDSMDIDDDWEWEGGTMTDRDQLNSLLDECLSLAA</sequence>
<feature type="region of interest" description="Disordered" evidence="12">
    <location>
        <begin position="205"/>
        <end position="226"/>
    </location>
</feature>
<evidence type="ECO:0000256" key="13">
    <source>
        <dbReference type="SAM" id="Phobius"/>
    </source>
</evidence>
<keyword evidence="6 13" id="KW-1133">Transmembrane helix</keyword>
<feature type="transmembrane region" description="Helical" evidence="13">
    <location>
        <begin position="989"/>
        <end position="1014"/>
    </location>
</feature>
<feature type="region of interest" description="Disordered" evidence="12">
    <location>
        <begin position="34"/>
        <end position="60"/>
    </location>
</feature>
<feature type="transmembrane region" description="Helical" evidence="13">
    <location>
        <begin position="1593"/>
        <end position="1612"/>
    </location>
</feature>
<accession>A0A093VMN8</accession>
<proteinExistence type="inferred from homology"/>
<feature type="transmembrane region" description="Helical" evidence="13">
    <location>
        <begin position="1522"/>
        <end position="1539"/>
    </location>
</feature>
<feature type="repeat" description="WD" evidence="11">
    <location>
        <begin position="383"/>
        <end position="424"/>
    </location>
</feature>
<dbReference type="InterPro" id="IPR052430">
    <property type="entry name" value="IVT-Associated"/>
</dbReference>
<keyword evidence="7 13" id="KW-0472">Membrane</keyword>
<dbReference type="GO" id="GO:0003779">
    <property type="term" value="F:actin binding"/>
    <property type="evidence" value="ECO:0007669"/>
    <property type="project" value="UniProtKB-ARBA"/>
</dbReference>
<comment type="similarity">
    <text evidence="10">Belongs to the WD repeat AIP1 family.</text>
</comment>
<dbReference type="FunFam" id="2.130.10.10:FF:000102">
    <property type="entry name" value="Actin-interacting protein 1"/>
    <property type="match status" value="1"/>
</dbReference>
<dbReference type="Pfam" id="PF00400">
    <property type="entry name" value="WD40"/>
    <property type="match status" value="4"/>
</dbReference>
<feature type="transmembrane region" description="Helical" evidence="13">
    <location>
        <begin position="1632"/>
        <end position="1655"/>
    </location>
</feature>
<feature type="repeat" description="WD" evidence="11">
    <location>
        <begin position="252"/>
        <end position="284"/>
    </location>
</feature>
<comment type="subcellular location">
    <subcellularLocation>
        <location evidence="1">Membrane</location>
        <topology evidence="1">Multi-pass membrane protein</topology>
    </subcellularLocation>
</comment>
<dbReference type="PRINTS" id="PR02047">
    <property type="entry name" value="BREFELDNASP4"/>
</dbReference>
<dbReference type="CDD" id="cd00200">
    <property type="entry name" value="WD40"/>
    <property type="match status" value="1"/>
</dbReference>
<evidence type="ECO:0000256" key="6">
    <source>
        <dbReference type="ARBA" id="ARBA00022989"/>
    </source>
</evidence>
<name>A0A093VMN8_TALMA</name>
<feature type="transmembrane region" description="Helical" evidence="13">
    <location>
        <begin position="1086"/>
        <end position="1104"/>
    </location>
</feature>
<dbReference type="InterPro" id="IPR001648">
    <property type="entry name" value="Ribosomal_bS18"/>
</dbReference>
<feature type="transmembrane region" description="Helical" evidence="13">
    <location>
        <begin position="1568"/>
        <end position="1586"/>
    </location>
</feature>
<dbReference type="GO" id="GO:0005840">
    <property type="term" value="C:ribosome"/>
    <property type="evidence" value="ECO:0007669"/>
    <property type="project" value="UniProtKB-KW"/>
</dbReference>
<dbReference type="InterPro" id="IPR023244">
    <property type="entry name" value="Brefeldin_A-sensitivity_4"/>
</dbReference>
<dbReference type="InterPro" id="IPR049453">
    <property type="entry name" value="Memb_transporter_dom"/>
</dbReference>
<feature type="compositionally biased region" description="Polar residues" evidence="12">
    <location>
        <begin position="207"/>
        <end position="223"/>
    </location>
</feature>
<dbReference type="Gene3D" id="2.130.10.10">
    <property type="entry name" value="YVTN repeat-like/Quinoprotein amine dehydrogenase"/>
    <property type="match status" value="2"/>
</dbReference>
<keyword evidence="2 11" id="KW-0853">WD repeat</keyword>
<feature type="domain" description="Anaphase-promoting complex subunit 4-like WD40" evidence="14">
    <location>
        <begin position="690"/>
        <end position="746"/>
    </location>
</feature>
<evidence type="ECO:0000256" key="8">
    <source>
        <dbReference type="ARBA" id="ARBA00023274"/>
    </source>
</evidence>
<dbReference type="InterPro" id="IPR015943">
    <property type="entry name" value="WD40/YVTN_repeat-like_dom_sf"/>
</dbReference>
<dbReference type="FunFam" id="2.130.10.10:FF:000167">
    <property type="entry name" value="Actin-interacting protein 1"/>
    <property type="match status" value="1"/>
</dbReference>
<dbReference type="InterPro" id="IPR036870">
    <property type="entry name" value="Ribosomal_bS18_sf"/>
</dbReference>
<dbReference type="GO" id="GO:0030029">
    <property type="term" value="P:actin filament-based process"/>
    <property type="evidence" value="ECO:0007669"/>
    <property type="project" value="UniProtKB-ARBA"/>
</dbReference>
<evidence type="ECO:0000256" key="3">
    <source>
        <dbReference type="ARBA" id="ARBA00022692"/>
    </source>
</evidence>
<feature type="transmembrane region" description="Helical" evidence="13">
    <location>
        <begin position="1049"/>
        <end position="1066"/>
    </location>
</feature>
<keyword evidence="8" id="KW-0687">Ribonucleoprotein</keyword>
<dbReference type="SUPFAM" id="SSF46911">
    <property type="entry name" value="Ribosomal protein S18"/>
    <property type="match status" value="1"/>
</dbReference>
<dbReference type="GO" id="GO:0006412">
    <property type="term" value="P:translation"/>
    <property type="evidence" value="ECO:0007669"/>
    <property type="project" value="InterPro"/>
</dbReference>
<protein>
    <recommendedName>
        <fullName evidence="9">Small ribosomal subunit protein bS18m</fullName>
    </recommendedName>
</protein>